<dbReference type="InterPro" id="IPR008906">
    <property type="entry name" value="HATC_C_dom"/>
</dbReference>
<evidence type="ECO:0000313" key="9">
    <source>
        <dbReference type="RefSeq" id="XP_030640801.1"/>
    </source>
</evidence>
<dbReference type="GO" id="GO:0046983">
    <property type="term" value="F:protein dimerization activity"/>
    <property type="evidence" value="ECO:0007669"/>
    <property type="project" value="InterPro"/>
</dbReference>
<gene>
    <name evidence="9" type="primary">LOC115821143</name>
</gene>
<dbReference type="GO" id="GO:0008270">
    <property type="term" value="F:zinc ion binding"/>
    <property type="evidence" value="ECO:0007669"/>
    <property type="project" value="UniProtKB-KW"/>
</dbReference>
<evidence type="ECO:0000259" key="7">
    <source>
        <dbReference type="Pfam" id="PF05699"/>
    </source>
</evidence>
<name>A0A6J2WBU7_CHACN</name>
<evidence type="ECO:0000256" key="4">
    <source>
        <dbReference type="ARBA" id="ARBA00022833"/>
    </source>
</evidence>
<feature type="region of interest" description="Disordered" evidence="6">
    <location>
        <begin position="79"/>
        <end position="150"/>
    </location>
</feature>
<dbReference type="PANTHER" id="PTHR46481">
    <property type="entry name" value="ZINC FINGER BED DOMAIN-CONTAINING PROTEIN 4"/>
    <property type="match status" value="1"/>
</dbReference>
<reference evidence="9" key="1">
    <citation type="submission" date="2025-08" db="UniProtKB">
        <authorList>
            <consortium name="RefSeq"/>
        </authorList>
    </citation>
    <scope>IDENTIFICATION</scope>
</reference>
<dbReference type="RefSeq" id="XP_030640801.1">
    <property type="nucleotide sequence ID" value="XM_030784941.1"/>
</dbReference>
<dbReference type="Proteomes" id="UP000504632">
    <property type="component" value="Chromosome 1"/>
</dbReference>
<evidence type="ECO:0000256" key="1">
    <source>
        <dbReference type="ARBA" id="ARBA00004123"/>
    </source>
</evidence>
<dbReference type="AlphaFoldDB" id="A0A6J2WBU7"/>
<keyword evidence="8" id="KW-1185">Reference proteome</keyword>
<dbReference type="SUPFAM" id="SSF140996">
    <property type="entry name" value="Hermes dimerisation domain"/>
    <property type="match status" value="1"/>
</dbReference>
<evidence type="ECO:0000313" key="8">
    <source>
        <dbReference type="Proteomes" id="UP000504632"/>
    </source>
</evidence>
<dbReference type="InParanoid" id="A0A6J2WBU7"/>
<keyword evidence="2" id="KW-0479">Metal-binding</keyword>
<dbReference type="OrthoDB" id="1607513at2759"/>
<dbReference type="GO" id="GO:0005634">
    <property type="term" value="C:nucleus"/>
    <property type="evidence" value="ECO:0007669"/>
    <property type="project" value="UniProtKB-SubCell"/>
</dbReference>
<accession>A0A6J2WBU7</accession>
<organism evidence="8 9">
    <name type="scientific">Chanos chanos</name>
    <name type="common">Milkfish</name>
    <name type="synonym">Mugil chanos</name>
    <dbReference type="NCBI Taxonomy" id="29144"/>
    <lineage>
        <taxon>Eukaryota</taxon>
        <taxon>Metazoa</taxon>
        <taxon>Chordata</taxon>
        <taxon>Craniata</taxon>
        <taxon>Vertebrata</taxon>
        <taxon>Euteleostomi</taxon>
        <taxon>Actinopterygii</taxon>
        <taxon>Neopterygii</taxon>
        <taxon>Teleostei</taxon>
        <taxon>Ostariophysi</taxon>
        <taxon>Gonorynchiformes</taxon>
        <taxon>Chanidae</taxon>
        <taxon>Chanos</taxon>
    </lineage>
</organism>
<dbReference type="PANTHER" id="PTHR46481:SF10">
    <property type="entry name" value="ZINC FINGER BED DOMAIN-CONTAINING PROTEIN 39"/>
    <property type="match status" value="1"/>
</dbReference>
<feature type="domain" description="HAT C-terminal dimerisation" evidence="7">
    <location>
        <begin position="607"/>
        <end position="688"/>
    </location>
</feature>
<evidence type="ECO:0000256" key="5">
    <source>
        <dbReference type="ARBA" id="ARBA00023242"/>
    </source>
</evidence>
<protein>
    <submittedName>
        <fullName evidence="9">Zinc finger BED domain-containing protein 4-like</fullName>
    </submittedName>
</protein>
<dbReference type="Pfam" id="PF05699">
    <property type="entry name" value="Dimer_Tnp_hAT"/>
    <property type="match status" value="1"/>
</dbReference>
<dbReference type="InterPro" id="IPR052035">
    <property type="entry name" value="ZnF_BED_domain_contain"/>
</dbReference>
<dbReference type="GeneID" id="115821143"/>
<evidence type="ECO:0000256" key="3">
    <source>
        <dbReference type="ARBA" id="ARBA00022771"/>
    </source>
</evidence>
<comment type="subcellular location">
    <subcellularLocation>
        <location evidence="1">Nucleus</location>
    </subcellularLocation>
</comment>
<evidence type="ECO:0000256" key="2">
    <source>
        <dbReference type="ARBA" id="ARBA00022723"/>
    </source>
</evidence>
<sequence>MDGHGFEPLKMEGTQPFQKMLKGEPTEYELSTIFTDTMATGSLSIKQESYSATMKYEPDSPLNIKEEHFEITVMVPEEPTGLEMKQSASSKSCGEGSKLAETSPSSPIQSDYESELDDGRDPSWAPYTQKARTSKPKVHCTPSITQDSPKIRVRKMRLPAEKPAIQQPFQNQKKWPNSDEKSKQLDRLITEMIITDSQPFTMVSDAGFKRLLAVAEPRYTLKNEKFYRTEMLEQIHRQVVAKIKTLIQAENAGQCLAFTTDCWSSTTESLMSLTCHFIDNSWKRNQVVLNTKAMHGSHTDQYIREIFLGMLDDWGIGQNRVMLVLRDNGANMVKGMKLVDLPDLSCTAHLLQLVVNDGLMSQRAVIDITAMLKKCATHFHHSVLAKERLGAIQNELGLPKHSLIQAVPTRWNSTLHMLQRMLEQRCALNAYAGKYGGYECPNADQWDIVSNLVETLLLVEEVTLDVSQNTSSLSCIIPCLTVLKMLLQDDEGPSTRGIGTLKQVMRESLSKRFPKLEETKCVVLACFLDPRYKHHAFSCEQTAQKAKEWLCEDIAQQGQIEESNASIEAKRKRIESIASHGRIDEMFNHLLGPHTSKAVHHTTIEDEVDLYIKEPLIDRRNGDPLLWWSENEGRFQLLAAQARRYLCPPPCSLPSERVFSEISLVHDKNRSRLTGENAERLCFLHHNLVLLDWKY</sequence>
<keyword evidence="4" id="KW-0862">Zinc</keyword>
<keyword evidence="5" id="KW-0539">Nucleus</keyword>
<proteinExistence type="predicted"/>
<evidence type="ECO:0000256" key="6">
    <source>
        <dbReference type="SAM" id="MobiDB-lite"/>
    </source>
</evidence>
<feature type="compositionally biased region" description="Polar residues" evidence="6">
    <location>
        <begin position="100"/>
        <end position="111"/>
    </location>
</feature>
<dbReference type="InterPro" id="IPR012337">
    <property type="entry name" value="RNaseH-like_sf"/>
</dbReference>
<dbReference type="FunCoup" id="A0A6J2WBU7">
    <property type="interactions" value="2"/>
</dbReference>
<dbReference type="SUPFAM" id="SSF53098">
    <property type="entry name" value="Ribonuclease H-like"/>
    <property type="match status" value="1"/>
</dbReference>
<keyword evidence="3" id="KW-0863">Zinc-finger</keyword>